<feature type="transmembrane region" description="Helical" evidence="1">
    <location>
        <begin position="20"/>
        <end position="38"/>
    </location>
</feature>
<sequence>MKITNKTPWREQNRVNRNRLALWTLLWLVSLAAVYFGHRYVWQQQSVVTGLMVMVNIVIGFVMIWANKTMLNGLDELEQKIQLAAMGLSLGTGLVLGFAYSALSDTGLISFEAQIPHLAVLMSLTYLAGTFIGVRKYQ</sequence>
<evidence type="ECO:0000313" key="2">
    <source>
        <dbReference type="EMBL" id="MDC8829802.1"/>
    </source>
</evidence>
<dbReference type="Proteomes" id="UP001218788">
    <property type="component" value="Unassembled WGS sequence"/>
</dbReference>
<organism evidence="2 3">
    <name type="scientific">Alteromonas gilva</name>
    <dbReference type="NCBI Taxonomy" id="2987522"/>
    <lineage>
        <taxon>Bacteria</taxon>
        <taxon>Pseudomonadati</taxon>
        <taxon>Pseudomonadota</taxon>
        <taxon>Gammaproteobacteria</taxon>
        <taxon>Alteromonadales</taxon>
        <taxon>Alteromonadaceae</taxon>
        <taxon>Alteromonas/Salinimonas group</taxon>
        <taxon>Alteromonas</taxon>
    </lineage>
</organism>
<gene>
    <name evidence="2" type="ORF">OIK42_03395</name>
</gene>
<protein>
    <submittedName>
        <fullName evidence="2">Uncharacterized protein</fullName>
    </submittedName>
</protein>
<comment type="caution">
    <text evidence="2">The sequence shown here is derived from an EMBL/GenBank/DDBJ whole genome shotgun (WGS) entry which is preliminary data.</text>
</comment>
<accession>A0ABT5KYS9</accession>
<name>A0ABT5KYS9_9ALTE</name>
<keyword evidence="1" id="KW-1133">Transmembrane helix</keyword>
<feature type="transmembrane region" description="Helical" evidence="1">
    <location>
        <begin position="50"/>
        <end position="71"/>
    </location>
</feature>
<keyword evidence="1" id="KW-0472">Membrane</keyword>
<feature type="transmembrane region" description="Helical" evidence="1">
    <location>
        <begin position="83"/>
        <end position="103"/>
    </location>
</feature>
<reference evidence="2 3" key="1">
    <citation type="submission" date="2022-10" db="EMBL/GenBank/DDBJ databases">
        <title>Alteromonas sp. chi3 Genome sequencing.</title>
        <authorList>
            <person name="Park S."/>
        </authorList>
    </citation>
    <scope>NUCLEOTIDE SEQUENCE [LARGE SCALE GENOMIC DNA]</scope>
    <source>
        <strain evidence="3">chi3</strain>
    </source>
</reference>
<dbReference type="RefSeq" id="WP_273638379.1">
    <property type="nucleotide sequence ID" value="NZ_JAQQXP010000001.1"/>
</dbReference>
<evidence type="ECO:0000256" key="1">
    <source>
        <dbReference type="SAM" id="Phobius"/>
    </source>
</evidence>
<dbReference type="EMBL" id="JAQQXP010000001">
    <property type="protein sequence ID" value="MDC8829802.1"/>
    <property type="molecule type" value="Genomic_DNA"/>
</dbReference>
<keyword evidence="3" id="KW-1185">Reference proteome</keyword>
<keyword evidence="1" id="KW-0812">Transmembrane</keyword>
<evidence type="ECO:0000313" key="3">
    <source>
        <dbReference type="Proteomes" id="UP001218788"/>
    </source>
</evidence>
<proteinExistence type="predicted"/>
<feature type="transmembrane region" description="Helical" evidence="1">
    <location>
        <begin position="115"/>
        <end position="134"/>
    </location>
</feature>